<keyword evidence="3" id="KW-1185">Reference proteome</keyword>
<protein>
    <recommendedName>
        <fullName evidence="4">FkbM family methyltransferase</fullName>
    </recommendedName>
</protein>
<evidence type="ECO:0000313" key="2">
    <source>
        <dbReference type="EMBL" id="MFC7613182.1"/>
    </source>
</evidence>
<accession>A0ABW2THE2</accession>
<dbReference type="EMBL" id="JBHTEY010000004">
    <property type="protein sequence ID" value="MFC7613182.1"/>
    <property type="molecule type" value="Genomic_DNA"/>
</dbReference>
<feature type="coiled-coil region" evidence="1">
    <location>
        <begin position="493"/>
        <end position="520"/>
    </location>
</feature>
<gene>
    <name evidence="2" type="ORF">ACFQV2_05700</name>
</gene>
<dbReference type="Proteomes" id="UP001596512">
    <property type="component" value="Unassembled WGS sequence"/>
</dbReference>
<evidence type="ECO:0000256" key="1">
    <source>
        <dbReference type="SAM" id="Coils"/>
    </source>
</evidence>
<dbReference type="SUPFAM" id="SSF53335">
    <property type="entry name" value="S-adenosyl-L-methionine-dependent methyltransferases"/>
    <property type="match status" value="1"/>
</dbReference>
<organism evidence="2 3">
    <name type="scientific">Actinokineospora soli</name>
    <dbReference type="NCBI Taxonomy" id="1048753"/>
    <lineage>
        <taxon>Bacteria</taxon>
        <taxon>Bacillati</taxon>
        <taxon>Actinomycetota</taxon>
        <taxon>Actinomycetes</taxon>
        <taxon>Pseudonocardiales</taxon>
        <taxon>Pseudonocardiaceae</taxon>
        <taxon>Actinokineospora</taxon>
    </lineage>
</organism>
<evidence type="ECO:0000313" key="3">
    <source>
        <dbReference type="Proteomes" id="UP001596512"/>
    </source>
</evidence>
<reference evidence="3" key="1">
    <citation type="journal article" date="2019" name="Int. J. Syst. Evol. Microbiol.">
        <title>The Global Catalogue of Microorganisms (GCM) 10K type strain sequencing project: providing services to taxonomists for standard genome sequencing and annotation.</title>
        <authorList>
            <consortium name="The Broad Institute Genomics Platform"/>
            <consortium name="The Broad Institute Genome Sequencing Center for Infectious Disease"/>
            <person name="Wu L."/>
            <person name="Ma J."/>
        </authorList>
    </citation>
    <scope>NUCLEOTIDE SEQUENCE [LARGE SCALE GENOMIC DNA]</scope>
    <source>
        <strain evidence="3">JCM 17695</strain>
    </source>
</reference>
<name>A0ABW2THE2_9PSEU</name>
<sequence>MRRRFPDPLAPGYRDWCATEGLLSGRIPQRAIPGQPGEVALIDQIGVTVLGDGPLADRVRRAADASGIPVADDCRYPVVLLCDAHSAAPPHRHVIAVRDEVGGLPDGVSERWLAWPAPGVATDGVATHTVPLPLDDPGARDDPDAARTGLGLGDGPVFVAMADRCEEVIATFAAAFPDREDARLVLLVPEQIARSEGAERLRLTSAADQRVRLITDATRFPLAVDAASWAVSLHPSDHHAAADVHEWLIEVSLRGVPVLTVTGGLAAELLGGDGCVALPADMTDAQRARIVRNLADDDAKADKVGAAARTQLSEALSPAVSGAAVRRRIELAYRGWRAGRALAAATEEDPLRPLLAARHALLRKPDVDVGHRIPMAPALRRGVLRVLNHYDAHLTWVMSSLLDSMERTAAGLVERQDRIAAAGAGLDADLLRADIDLVAERNAQLGRQIAATGEEVARLRGEVADGVRTVGDFAALVRKNPTRPVDPGTGDQVRALTEALEAGQARIAALEERLTRELADRDARLDLGRWSADQALKATDALRRVVVRQHERVESADAVEVPSSLVLCDAGLIRLPAQDSVMSAVLSSNGVWEPDIAELVDSLIEPDSVFLDVGAYVGYHSLRVLARLGTSGTVVAVEPDGNAVKLLRHNVSANVAPAVAERLAVVEAAAWDSPAALVGTPRPGVASGSRPKIQKP</sequence>
<proteinExistence type="predicted"/>
<evidence type="ECO:0008006" key="4">
    <source>
        <dbReference type="Google" id="ProtNLM"/>
    </source>
</evidence>
<dbReference type="InterPro" id="IPR029063">
    <property type="entry name" value="SAM-dependent_MTases_sf"/>
</dbReference>
<comment type="caution">
    <text evidence="2">The sequence shown here is derived from an EMBL/GenBank/DDBJ whole genome shotgun (WGS) entry which is preliminary data.</text>
</comment>
<dbReference type="Gene3D" id="3.40.50.150">
    <property type="entry name" value="Vaccinia Virus protein VP39"/>
    <property type="match status" value="1"/>
</dbReference>
<keyword evidence="1" id="KW-0175">Coiled coil</keyword>